<reference evidence="1 2" key="1">
    <citation type="journal article" date="2017" name="Int. J. Syst. Evol. Microbiol.">
        <title>Arachidicoccus ginsenosidivorans sp. nov., with ginsenoside-converting activity isolated from ginseng cultivating soil.</title>
        <authorList>
            <person name="Siddiqi M.Z."/>
            <person name="Aslam Z."/>
            <person name="Im W.T."/>
        </authorList>
    </citation>
    <scope>NUCLEOTIDE SEQUENCE [LARGE SCALE GENOMIC DNA]</scope>
    <source>
        <strain evidence="1 2">Gsoil 809</strain>
    </source>
</reference>
<name>A0A5B8VT09_9BACT</name>
<accession>A0A5B8VT09</accession>
<keyword evidence="2" id="KW-1185">Reference proteome</keyword>
<dbReference type="EMBL" id="CP042434">
    <property type="protein sequence ID" value="QEC73735.1"/>
    <property type="molecule type" value="Genomic_DNA"/>
</dbReference>
<dbReference type="InterPro" id="IPR003961">
    <property type="entry name" value="FN3_dom"/>
</dbReference>
<dbReference type="KEGG" id="agi:FSB73_20760"/>
<sequence length="1203" mass="130996">MKLQKSLSNTYSNPSLLDWLKLQLICPALRFFVGPLVRPLSRPTIRPYIQSLLLALCLLFASGASLAQMPVQVQVTVMQPVSPYLPQLAADITGGHYGQVEESLTKKLLIQVINTGQSPRRIKLSAKIERLSPTPASVTLRPDYQPSQPITLAPNQVLQLNRQNIEDAFGNFSRRQLQFNNLSLSELRQNAVNYKLPEGIYRVCVTAYDYDKPGQSVPLSAPGTSCAVFRICYTAAAPQFTMPVSTLMASGKGRGMSNAGGFSSFTPNSAQIQFAWTPPSSTCGLPLGMLSYDFEIRQMFPGQALSDGKRNPVVFQKRGLTTNMFLLDTLRYPHVLQAGKKYIIRVRAIAQNIPGNPIEIANQGYSEIAAITYTPKSSFTDFSRTAVAGKVVPATTTTISGQTDLPSPPKAVSLALTAQNGCTLQNPLDPDSPVYSGDLLPGDSVHVGDFVMVVSQATRIVPNETLFKGSGIIMWQPFGHPIMLNVVFESIRINEKRQLLAGTVTTNWDKTAGADWLQLSLPDYQNKVKNLTGPIIDPILKRVNEVAHLDKQFEGKEAVDFPLGLNNQDFAGVAATLAITGIIFKPNGTDMRMLFSMNIPGAGMGNQWLSLCGAGFCINPTGLSMEHGLLYLPSDRSIDFGEVAFTLKGAVPSGEMSELDTTQTTYLKWNGKDGFEKLFVKAEVLLPAKLKAVNSLGVATAERVKMKTSFSFREWNDWMAKLEPSEDFEIEGLKGFTVSAKEGLYYDHSLLQNPTVQNWPKDENGHTFLHRDQPAYQGLYMEKLSMQLPADFISSGSTRPSVEFGDLFLSEDNGLWVDIQAKDLLEKGSIGKWAFTIDQLSIPIKEWMPQKANMTGKVGLPISTDQLSYECLLSTTEEDGLSYAFSIKPPSGGVHIPFWAADFNLEPNSLFTIQKDPLGAAIQMELNGKLNVTINNPVHIVFTALTIQGMQMGNRKEGRNEFYFMPGNIHTGSEPSSSTAFMQRPLEQSLDEYQELKGRYALSGPNHEQPFYVPEGLPGAVGAGASENDRGVGGFSVSLKSPKPLVGMDDNGIKVGMSFELDMNLGFGSIGLGGKSILNLYGYIDPADYTPKPEVHCKVDSIAINGKFGPVEVSASLGFMHDDIWGEGIMGAGSVSFPPGINIKANVVFGTAVKGFKYFGFGASVYDGTKGIAQIGPLIINGFGGGYYHNLEIDQSIGGGCLK</sequence>
<proteinExistence type="predicted"/>
<dbReference type="Proteomes" id="UP000321291">
    <property type="component" value="Chromosome"/>
</dbReference>
<evidence type="ECO:0000313" key="2">
    <source>
        <dbReference type="Proteomes" id="UP000321291"/>
    </source>
</evidence>
<gene>
    <name evidence="1" type="ORF">FSB73_20760</name>
</gene>
<protein>
    <submittedName>
        <fullName evidence="1">Uncharacterized protein</fullName>
    </submittedName>
</protein>
<dbReference type="CDD" id="cd00063">
    <property type="entry name" value="FN3"/>
    <property type="match status" value="1"/>
</dbReference>
<dbReference type="RefSeq" id="WP_146786699.1">
    <property type="nucleotide sequence ID" value="NZ_CP042434.1"/>
</dbReference>
<organism evidence="1 2">
    <name type="scientific">Arachidicoccus ginsenosidivorans</name>
    <dbReference type="NCBI Taxonomy" id="496057"/>
    <lineage>
        <taxon>Bacteria</taxon>
        <taxon>Pseudomonadati</taxon>
        <taxon>Bacteroidota</taxon>
        <taxon>Chitinophagia</taxon>
        <taxon>Chitinophagales</taxon>
        <taxon>Chitinophagaceae</taxon>
        <taxon>Arachidicoccus</taxon>
    </lineage>
</organism>
<evidence type="ECO:0000313" key="1">
    <source>
        <dbReference type="EMBL" id="QEC73735.1"/>
    </source>
</evidence>
<dbReference type="OrthoDB" id="610610at2"/>
<dbReference type="AlphaFoldDB" id="A0A5B8VT09"/>